<comment type="caution">
    <text evidence="1">The sequence shown here is derived from an EMBL/GenBank/DDBJ whole genome shotgun (WGS) entry which is preliminary data.</text>
</comment>
<dbReference type="EMBL" id="LGRX02009584">
    <property type="protein sequence ID" value="KAK3271588.1"/>
    <property type="molecule type" value="Genomic_DNA"/>
</dbReference>
<keyword evidence="2" id="KW-1185">Reference proteome</keyword>
<proteinExistence type="predicted"/>
<name>A0AAE0G4X4_9CHLO</name>
<accession>A0AAE0G4X4</accession>
<dbReference type="Proteomes" id="UP001190700">
    <property type="component" value="Unassembled WGS sequence"/>
</dbReference>
<dbReference type="AlphaFoldDB" id="A0AAE0G4X4"/>
<evidence type="ECO:0000313" key="1">
    <source>
        <dbReference type="EMBL" id="KAK3271588.1"/>
    </source>
</evidence>
<gene>
    <name evidence="1" type="ORF">CYMTET_20076</name>
</gene>
<sequence>MALAKRCVGEAVAKRLWFEAVAKRRGGRGSRLQALGTLRQEVREMQALAKKGDEAVAKRCVERGTGQEVRGRGIGQEARGSEALAKRCVGARHWAKRHWPRGARGARQAAKRCVERGTGQEVGARHWPRGAWERHWPRGAVEPGSRQVARWSEAVAKRCA</sequence>
<evidence type="ECO:0000313" key="2">
    <source>
        <dbReference type="Proteomes" id="UP001190700"/>
    </source>
</evidence>
<protein>
    <submittedName>
        <fullName evidence="1">Uncharacterized protein</fullName>
    </submittedName>
</protein>
<organism evidence="1 2">
    <name type="scientific">Cymbomonas tetramitiformis</name>
    <dbReference type="NCBI Taxonomy" id="36881"/>
    <lineage>
        <taxon>Eukaryota</taxon>
        <taxon>Viridiplantae</taxon>
        <taxon>Chlorophyta</taxon>
        <taxon>Pyramimonadophyceae</taxon>
        <taxon>Pyramimonadales</taxon>
        <taxon>Pyramimonadaceae</taxon>
        <taxon>Cymbomonas</taxon>
    </lineage>
</organism>
<reference evidence="1 2" key="1">
    <citation type="journal article" date="2015" name="Genome Biol. Evol.">
        <title>Comparative Genomics of a Bacterivorous Green Alga Reveals Evolutionary Causalities and Consequences of Phago-Mixotrophic Mode of Nutrition.</title>
        <authorList>
            <person name="Burns J.A."/>
            <person name="Paasch A."/>
            <person name="Narechania A."/>
            <person name="Kim E."/>
        </authorList>
    </citation>
    <scope>NUCLEOTIDE SEQUENCE [LARGE SCALE GENOMIC DNA]</scope>
    <source>
        <strain evidence="1 2">PLY_AMNH</strain>
    </source>
</reference>